<evidence type="ECO:0000256" key="1">
    <source>
        <dbReference type="SAM" id="MobiDB-lite"/>
    </source>
</evidence>
<dbReference type="EMBL" id="AVOT02061142">
    <property type="protein sequence ID" value="MBW0554455.1"/>
    <property type="molecule type" value="Genomic_DNA"/>
</dbReference>
<sequence>MNSYLHIKSFLGQEKTIELLRGWTPLSCKDSVKNIKNCLKNQSLVSIDQKKELGMTTAWEKEGPVASTSSRSVQGQAQRTSEEADRSKEPSRKGQSQSQLAQTLPTGVQDPQTGAFSSEQCLKYGQDSYGIHSQGEGEDEKNFFTQIKQEIQLVRSRINVELGKIDAKLTKITLYINDLKKNNENSSKFHKSTIAKLELISNTCERIESKYQDKDDEMEDLSTKNINDQLKILKNHVLTVVNNTNQFAIKLARSDSERHKLKDEILAHVEQIHETY</sequence>
<evidence type="ECO:0000313" key="2">
    <source>
        <dbReference type="EMBL" id="MBW0554455.1"/>
    </source>
</evidence>
<name>A0A9Q3J339_9BASI</name>
<organism evidence="2 3">
    <name type="scientific">Austropuccinia psidii MF-1</name>
    <dbReference type="NCBI Taxonomy" id="1389203"/>
    <lineage>
        <taxon>Eukaryota</taxon>
        <taxon>Fungi</taxon>
        <taxon>Dikarya</taxon>
        <taxon>Basidiomycota</taxon>
        <taxon>Pucciniomycotina</taxon>
        <taxon>Pucciniomycetes</taxon>
        <taxon>Pucciniales</taxon>
        <taxon>Sphaerophragmiaceae</taxon>
        <taxon>Austropuccinia</taxon>
    </lineage>
</organism>
<feature type="compositionally biased region" description="Polar residues" evidence="1">
    <location>
        <begin position="93"/>
        <end position="112"/>
    </location>
</feature>
<accession>A0A9Q3J339</accession>
<dbReference type="AlphaFoldDB" id="A0A9Q3J339"/>
<evidence type="ECO:0000313" key="3">
    <source>
        <dbReference type="Proteomes" id="UP000765509"/>
    </source>
</evidence>
<keyword evidence="3" id="KW-1185">Reference proteome</keyword>
<proteinExistence type="predicted"/>
<feature type="compositionally biased region" description="Polar residues" evidence="1">
    <location>
        <begin position="66"/>
        <end position="79"/>
    </location>
</feature>
<comment type="caution">
    <text evidence="2">The sequence shown here is derived from an EMBL/GenBank/DDBJ whole genome shotgun (WGS) entry which is preliminary data.</text>
</comment>
<feature type="compositionally biased region" description="Basic and acidic residues" evidence="1">
    <location>
        <begin position="80"/>
        <end position="92"/>
    </location>
</feature>
<dbReference type="Proteomes" id="UP000765509">
    <property type="component" value="Unassembled WGS sequence"/>
</dbReference>
<gene>
    <name evidence="2" type="ORF">O181_094170</name>
</gene>
<protein>
    <submittedName>
        <fullName evidence="2">Uncharacterized protein</fullName>
    </submittedName>
</protein>
<reference evidence="2" key="1">
    <citation type="submission" date="2021-03" db="EMBL/GenBank/DDBJ databases">
        <title>Draft genome sequence of rust myrtle Austropuccinia psidii MF-1, a brazilian biotype.</title>
        <authorList>
            <person name="Quecine M.C."/>
            <person name="Pachon D.M.R."/>
            <person name="Bonatelli M.L."/>
            <person name="Correr F.H."/>
            <person name="Franceschini L.M."/>
            <person name="Leite T.F."/>
            <person name="Margarido G.R.A."/>
            <person name="Almeida C.A."/>
            <person name="Ferrarezi J.A."/>
            <person name="Labate C.A."/>
        </authorList>
    </citation>
    <scope>NUCLEOTIDE SEQUENCE</scope>
    <source>
        <strain evidence="2">MF-1</strain>
    </source>
</reference>
<feature type="region of interest" description="Disordered" evidence="1">
    <location>
        <begin position="60"/>
        <end position="112"/>
    </location>
</feature>